<accession>A0A7Y9WK21</accession>
<evidence type="ECO:0000313" key="2">
    <source>
        <dbReference type="Proteomes" id="UP000540929"/>
    </source>
</evidence>
<gene>
    <name evidence="1" type="ORF">GGD40_001227</name>
</gene>
<evidence type="ECO:0000313" key="1">
    <source>
        <dbReference type="EMBL" id="NYH21748.1"/>
    </source>
</evidence>
<dbReference type="Pfam" id="PF11185">
    <property type="entry name" value="DUF2971"/>
    <property type="match status" value="1"/>
</dbReference>
<dbReference type="EMBL" id="JACCAS010000001">
    <property type="protein sequence ID" value="NYH21748.1"/>
    <property type="molecule type" value="Genomic_DNA"/>
</dbReference>
<proteinExistence type="predicted"/>
<sequence length="298" mass="33630">MAKHRLHKYVSIDTLKRILGGSIRMTQPGGFNDPFELLPEIVVPADQAGDRIGFSFDILAPRRETLLTAVVQLTDGQVASDITSRHILVELNQQIGILCLSKAPNSILMWSHYADQYQGAVIAFDADHEFFAGQIEVEYVEERPRKHIDSYKSEPVPLAELCSKSVEWKYEQEVRIVRPLRDCKKTEHLDIRKFPVFTADIPQEAIVSVALGERTPVPQQQEIYQLLKDTKIGLTLSAVDNVGYGFRQEVILYPGDFRNPTVSARTAHIFLGTSGFHAEAARWMIDHHPMSPIVNKTV</sequence>
<evidence type="ECO:0008006" key="3">
    <source>
        <dbReference type="Google" id="ProtNLM"/>
    </source>
</evidence>
<dbReference type="RefSeq" id="WP_179743104.1">
    <property type="nucleotide sequence ID" value="NZ_JACCAS010000001.1"/>
</dbReference>
<organism evidence="1 2">
    <name type="scientific">Paraburkholderia bryophila</name>
    <dbReference type="NCBI Taxonomy" id="420952"/>
    <lineage>
        <taxon>Bacteria</taxon>
        <taxon>Pseudomonadati</taxon>
        <taxon>Pseudomonadota</taxon>
        <taxon>Betaproteobacteria</taxon>
        <taxon>Burkholderiales</taxon>
        <taxon>Burkholderiaceae</taxon>
        <taxon>Paraburkholderia</taxon>
    </lineage>
</organism>
<protein>
    <recommendedName>
        <fullName evidence="3">DUF2971 family protein</fullName>
    </recommendedName>
</protein>
<dbReference type="InterPro" id="IPR021352">
    <property type="entry name" value="DUF2971"/>
</dbReference>
<name>A0A7Y9WK21_9BURK</name>
<keyword evidence="2" id="KW-1185">Reference proteome</keyword>
<reference evidence="1 2" key="1">
    <citation type="submission" date="2020-07" db="EMBL/GenBank/DDBJ databases">
        <title>Exploring microbial biodiversity for novel pathways involved in the catabolism of aromatic compounds derived from lignin.</title>
        <authorList>
            <person name="Elkins J."/>
        </authorList>
    </citation>
    <scope>NUCLEOTIDE SEQUENCE [LARGE SCALE GENOMIC DNA]</scope>
    <source>
        <strain evidence="1 2">H2C3C</strain>
    </source>
</reference>
<comment type="caution">
    <text evidence="1">The sequence shown here is derived from an EMBL/GenBank/DDBJ whole genome shotgun (WGS) entry which is preliminary data.</text>
</comment>
<dbReference type="AlphaFoldDB" id="A0A7Y9WK21"/>
<dbReference type="Proteomes" id="UP000540929">
    <property type="component" value="Unassembled WGS sequence"/>
</dbReference>